<dbReference type="EMBL" id="JAFVMH010000007">
    <property type="protein sequence ID" value="MBO1326137.1"/>
    <property type="molecule type" value="Genomic_DNA"/>
</dbReference>
<dbReference type="InterPro" id="IPR052962">
    <property type="entry name" value="AA_Transporter_AGT"/>
</dbReference>
<keyword evidence="3 5" id="KW-1133">Transmembrane helix</keyword>
<dbReference type="Proteomes" id="UP000664073">
    <property type="component" value="Unassembled WGS sequence"/>
</dbReference>
<dbReference type="AlphaFoldDB" id="A0A939HQJ7"/>
<feature type="transmembrane region" description="Helical" evidence="5">
    <location>
        <begin position="366"/>
        <end position="387"/>
    </location>
</feature>
<feature type="transmembrane region" description="Helical" evidence="5">
    <location>
        <begin position="280"/>
        <end position="299"/>
    </location>
</feature>
<keyword evidence="7" id="KW-1185">Reference proteome</keyword>
<dbReference type="PANTHER" id="PTHR47547:SF1">
    <property type="entry name" value="ASPARTATE-PROTON SYMPORTER"/>
    <property type="match status" value="1"/>
</dbReference>
<reference evidence="6" key="1">
    <citation type="submission" date="2021-03" db="EMBL/GenBank/DDBJ databases">
        <title>The complete genome sequence of Acetobacter sp. TBRC 12339.</title>
        <authorList>
            <person name="Charoenyingcharoen P."/>
            <person name="Yukphan P."/>
        </authorList>
    </citation>
    <scope>NUCLEOTIDE SEQUENCE</scope>
    <source>
        <strain evidence="6">TBRC 12339</strain>
    </source>
</reference>
<feature type="transmembrane region" description="Helical" evidence="5">
    <location>
        <begin position="50"/>
        <end position="70"/>
    </location>
</feature>
<sequence>MTENAPQPAPDGARRLGLLDLVFIGCGATFGSGWLFAASKVAGMAGVYSLYSWAVGGLIALLLGFIYCELGAALPKTGGVVRYPYISHGDFLGFNISLVTLVAFSSIVAIEVVAARQYASGAFPFLGHPDGSPTLAGWLVQFAFLLFAYFINRKSAKSFAWVNNIVTTLKFSVPFLSIVVLATHFSSAPFHVPLGSATPLASVVVALSTGGIIFSYLGLTPIVAAAGEVKNPQRNVPIALCTAVLFTGVVYLALQTVFIGNLPMADLKNGWVDIPGLFPLPFHDIMMVIGVAWLGRLVLVDACISPLGTGNVFMNSTCRVAQAWLEELGAAPEQTDPDKPVGPRAMALSFALCFFWTLPFPSWSSLVGVVSTALVMSYTFVPVIMAALRNTAPDMPRPFRVWCPQVVGPVSFILSSFVILWAGWVTVAWLIGVQFVLCLGYLIYQLQNRTTSNGLRSAGWVLTYYAGMIAFAWADQSQAMETLRSPALLAAFVVFLWGIYLWAARSGQDVDHAQFA</sequence>
<feature type="transmembrane region" description="Helical" evidence="5">
    <location>
        <begin position="238"/>
        <end position="260"/>
    </location>
</feature>
<evidence type="ECO:0000256" key="5">
    <source>
        <dbReference type="SAM" id="Phobius"/>
    </source>
</evidence>
<comment type="caution">
    <text evidence="6">The sequence shown here is derived from an EMBL/GenBank/DDBJ whole genome shotgun (WGS) entry which is preliminary data.</text>
</comment>
<feature type="transmembrane region" description="Helical" evidence="5">
    <location>
        <begin position="427"/>
        <end position="446"/>
    </location>
</feature>
<evidence type="ECO:0000256" key="3">
    <source>
        <dbReference type="ARBA" id="ARBA00022989"/>
    </source>
</evidence>
<keyword evidence="4 5" id="KW-0472">Membrane</keyword>
<evidence type="ECO:0000256" key="1">
    <source>
        <dbReference type="ARBA" id="ARBA00004141"/>
    </source>
</evidence>
<feature type="transmembrane region" description="Helical" evidence="5">
    <location>
        <begin position="91"/>
        <end position="115"/>
    </location>
</feature>
<dbReference type="InterPro" id="IPR002293">
    <property type="entry name" value="AA/rel_permease1"/>
</dbReference>
<accession>A0A939HQJ7</accession>
<dbReference type="PIRSF" id="PIRSF006060">
    <property type="entry name" value="AA_transporter"/>
    <property type="match status" value="1"/>
</dbReference>
<evidence type="ECO:0000256" key="4">
    <source>
        <dbReference type="ARBA" id="ARBA00023136"/>
    </source>
</evidence>
<keyword evidence="2 5" id="KW-0812">Transmembrane</keyword>
<dbReference type="Pfam" id="PF13520">
    <property type="entry name" value="AA_permease_2"/>
    <property type="match status" value="1"/>
</dbReference>
<dbReference type="PANTHER" id="PTHR47547">
    <property type="match status" value="1"/>
</dbReference>
<comment type="subcellular location">
    <subcellularLocation>
        <location evidence="1">Membrane</location>
        <topology evidence="1">Multi-pass membrane protein</topology>
    </subcellularLocation>
</comment>
<name>A0A939HQJ7_9PROT</name>
<evidence type="ECO:0000256" key="2">
    <source>
        <dbReference type="ARBA" id="ARBA00022692"/>
    </source>
</evidence>
<feature type="transmembrane region" description="Helical" evidence="5">
    <location>
        <begin position="16"/>
        <end position="38"/>
    </location>
</feature>
<feature type="transmembrane region" description="Helical" evidence="5">
    <location>
        <begin position="135"/>
        <end position="152"/>
    </location>
</feature>
<organism evidence="6 7">
    <name type="scientific">Acetobacter garciniae</name>
    <dbReference type="NCBI Taxonomy" id="2817435"/>
    <lineage>
        <taxon>Bacteria</taxon>
        <taxon>Pseudomonadati</taxon>
        <taxon>Pseudomonadota</taxon>
        <taxon>Alphaproteobacteria</taxon>
        <taxon>Acetobacterales</taxon>
        <taxon>Acetobacteraceae</taxon>
        <taxon>Acetobacter</taxon>
    </lineage>
</organism>
<feature type="transmembrane region" description="Helical" evidence="5">
    <location>
        <begin position="341"/>
        <end position="360"/>
    </location>
</feature>
<feature type="transmembrane region" description="Helical" evidence="5">
    <location>
        <begin position="486"/>
        <end position="503"/>
    </location>
</feature>
<feature type="transmembrane region" description="Helical" evidence="5">
    <location>
        <begin position="399"/>
        <end position="421"/>
    </location>
</feature>
<feature type="transmembrane region" description="Helical" evidence="5">
    <location>
        <begin position="458"/>
        <end position="474"/>
    </location>
</feature>
<evidence type="ECO:0000313" key="6">
    <source>
        <dbReference type="EMBL" id="MBO1326137.1"/>
    </source>
</evidence>
<evidence type="ECO:0000313" key="7">
    <source>
        <dbReference type="Proteomes" id="UP000664073"/>
    </source>
</evidence>
<dbReference type="Gene3D" id="1.20.1740.10">
    <property type="entry name" value="Amino acid/polyamine transporter I"/>
    <property type="match status" value="1"/>
</dbReference>
<proteinExistence type="predicted"/>
<dbReference type="GO" id="GO:0022857">
    <property type="term" value="F:transmembrane transporter activity"/>
    <property type="evidence" value="ECO:0007669"/>
    <property type="project" value="InterPro"/>
</dbReference>
<dbReference type="RefSeq" id="WP_207846811.1">
    <property type="nucleotide sequence ID" value="NZ_JAFVMH010000007.1"/>
</dbReference>
<protein>
    <submittedName>
        <fullName evidence="6">APC family permease</fullName>
    </submittedName>
</protein>
<gene>
    <name evidence="6" type="ORF">J2D77_13355</name>
</gene>
<feature type="transmembrane region" description="Helical" evidence="5">
    <location>
        <begin position="200"/>
        <end position="226"/>
    </location>
</feature>
<dbReference type="GO" id="GO:0016020">
    <property type="term" value="C:membrane"/>
    <property type="evidence" value="ECO:0007669"/>
    <property type="project" value="UniProtKB-SubCell"/>
</dbReference>